<dbReference type="Pfam" id="PF03119">
    <property type="entry name" value="DNA_ligase_ZBD"/>
    <property type="match status" value="1"/>
</dbReference>
<dbReference type="FunFam" id="1.10.287.610:FF:000002">
    <property type="entry name" value="DNA ligase"/>
    <property type="match status" value="1"/>
</dbReference>
<feature type="domain" description="BRCT" evidence="16">
    <location>
        <begin position="594"/>
        <end position="663"/>
    </location>
</feature>
<dbReference type="GO" id="GO:0003911">
    <property type="term" value="F:DNA ligase (NAD+) activity"/>
    <property type="evidence" value="ECO:0007669"/>
    <property type="project" value="UniProtKB-UniRule"/>
</dbReference>
<dbReference type="InterPro" id="IPR018239">
    <property type="entry name" value="DNA_ligase_AS"/>
</dbReference>
<evidence type="ECO:0000256" key="7">
    <source>
        <dbReference type="ARBA" id="ARBA00022763"/>
    </source>
</evidence>
<evidence type="ECO:0000259" key="16">
    <source>
        <dbReference type="PROSITE" id="PS50172"/>
    </source>
</evidence>
<dbReference type="SMART" id="SM00278">
    <property type="entry name" value="HhH1"/>
    <property type="match status" value="4"/>
</dbReference>
<keyword evidence="6 14" id="KW-0479">Metal-binding</keyword>
<dbReference type="InterPro" id="IPR001679">
    <property type="entry name" value="DNA_ligase"/>
</dbReference>
<feature type="binding site" evidence="14">
    <location>
        <begin position="83"/>
        <end position="84"/>
    </location>
    <ligand>
        <name>NAD(+)</name>
        <dbReference type="ChEBI" id="CHEBI:57540"/>
    </ligand>
</feature>
<dbReference type="InterPro" id="IPR004150">
    <property type="entry name" value="NAD_DNA_ligase_OB"/>
</dbReference>
<dbReference type="AlphaFoldDB" id="A0A3L7DZH5"/>
<dbReference type="Gene3D" id="6.20.10.30">
    <property type="match status" value="1"/>
</dbReference>
<protein>
    <recommendedName>
        <fullName evidence="3 14">DNA ligase</fullName>
        <ecNumber evidence="2 14">6.5.1.2</ecNumber>
    </recommendedName>
    <alternativeName>
        <fullName evidence="14">Polydeoxyribonucleotide synthase [NAD(+)]</fullName>
    </alternativeName>
</protein>
<dbReference type="OrthoDB" id="9759736at2"/>
<dbReference type="EC" id="6.5.1.2" evidence="2 14"/>
<dbReference type="Gene3D" id="3.40.50.10190">
    <property type="entry name" value="BRCT domain"/>
    <property type="match status" value="1"/>
</dbReference>
<dbReference type="InterPro" id="IPR001357">
    <property type="entry name" value="BRCT_dom"/>
</dbReference>
<dbReference type="SUPFAM" id="SSF56091">
    <property type="entry name" value="DNA ligase/mRNA capping enzyme, catalytic domain"/>
    <property type="match status" value="1"/>
</dbReference>
<comment type="catalytic activity">
    <reaction evidence="12 14 15">
        <text>NAD(+) + (deoxyribonucleotide)n-3'-hydroxyl + 5'-phospho-(deoxyribonucleotide)m = (deoxyribonucleotide)n+m + AMP + beta-nicotinamide D-nucleotide.</text>
        <dbReference type="EC" id="6.5.1.2"/>
    </reaction>
</comment>
<keyword evidence="8 14" id="KW-0862">Zinc</keyword>
<dbReference type="Pfam" id="PF12826">
    <property type="entry name" value="HHH_2"/>
    <property type="match status" value="1"/>
</dbReference>
<keyword evidence="11 14" id="KW-0234">DNA repair</keyword>
<proteinExistence type="inferred from homology"/>
<dbReference type="CDD" id="cd17748">
    <property type="entry name" value="BRCT_DNA_ligase_like"/>
    <property type="match status" value="1"/>
</dbReference>
<dbReference type="Proteomes" id="UP000265509">
    <property type="component" value="Unassembled WGS sequence"/>
</dbReference>
<evidence type="ECO:0000256" key="13">
    <source>
        <dbReference type="ARBA" id="ARBA00060881"/>
    </source>
</evidence>
<evidence type="ECO:0000256" key="11">
    <source>
        <dbReference type="ARBA" id="ARBA00023204"/>
    </source>
</evidence>
<dbReference type="RefSeq" id="WP_117952776.1">
    <property type="nucleotide sequence ID" value="NZ_QRAN01000003.1"/>
</dbReference>
<dbReference type="InterPro" id="IPR012340">
    <property type="entry name" value="NA-bd_OB-fold"/>
</dbReference>
<dbReference type="NCBIfam" id="TIGR00575">
    <property type="entry name" value="dnlj"/>
    <property type="match status" value="1"/>
</dbReference>
<gene>
    <name evidence="14 17" type="primary">ligA</name>
    <name evidence="17" type="ORF">DWB85_03245</name>
</gene>
<evidence type="ECO:0000256" key="14">
    <source>
        <dbReference type="HAMAP-Rule" id="MF_01588"/>
    </source>
</evidence>
<dbReference type="PROSITE" id="PS01056">
    <property type="entry name" value="DNA_LIGASE_N2"/>
    <property type="match status" value="1"/>
</dbReference>
<keyword evidence="4 14" id="KW-0436">Ligase</keyword>
<dbReference type="Gene3D" id="3.30.470.30">
    <property type="entry name" value="DNA ligase/mRNA capping enzyme"/>
    <property type="match status" value="1"/>
</dbReference>
<evidence type="ECO:0000256" key="4">
    <source>
        <dbReference type="ARBA" id="ARBA00022598"/>
    </source>
</evidence>
<comment type="caution">
    <text evidence="17">The sequence shown here is derived from an EMBL/GenBank/DDBJ whole genome shotgun (WGS) entry which is preliminary data.</text>
</comment>
<evidence type="ECO:0000256" key="3">
    <source>
        <dbReference type="ARBA" id="ARBA00013308"/>
    </source>
</evidence>
<keyword evidence="10 14" id="KW-0520">NAD</keyword>
<evidence type="ECO:0000313" key="18">
    <source>
        <dbReference type="Proteomes" id="UP000265509"/>
    </source>
</evidence>
<dbReference type="SUPFAM" id="SSF52113">
    <property type="entry name" value="BRCT domain"/>
    <property type="match status" value="1"/>
</dbReference>
<evidence type="ECO:0000256" key="9">
    <source>
        <dbReference type="ARBA" id="ARBA00022842"/>
    </source>
</evidence>
<keyword evidence="7 14" id="KW-0227">DNA damage</keyword>
<feature type="binding site" evidence="14">
    <location>
        <position position="435"/>
    </location>
    <ligand>
        <name>Zn(2+)</name>
        <dbReference type="ChEBI" id="CHEBI:29105"/>
    </ligand>
</feature>
<dbReference type="FunFam" id="1.10.150.20:FF:000007">
    <property type="entry name" value="DNA ligase"/>
    <property type="match status" value="1"/>
</dbReference>
<evidence type="ECO:0000256" key="10">
    <source>
        <dbReference type="ARBA" id="ARBA00023027"/>
    </source>
</evidence>
<dbReference type="CDD" id="cd00114">
    <property type="entry name" value="LIGANc"/>
    <property type="match status" value="1"/>
</dbReference>
<feature type="active site" description="N6-AMP-lysine intermediate" evidence="14">
    <location>
        <position position="118"/>
    </location>
</feature>
<dbReference type="NCBIfam" id="NF005932">
    <property type="entry name" value="PRK07956.1"/>
    <property type="match status" value="1"/>
</dbReference>
<evidence type="ECO:0000256" key="2">
    <source>
        <dbReference type="ARBA" id="ARBA00012722"/>
    </source>
</evidence>
<dbReference type="InterPro" id="IPR013840">
    <property type="entry name" value="DNAligase_N"/>
</dbReference>
<keyword evidence="9 14" id="KW-0460">Magnesium</keyword>
<dbReference type="GO" id="GO:0003677">
    <property type="term" value="F:DNA binding"/>
    <property type="evidence" value="ECO:0007669"/>
    <property type="project" value="InterPro"/>
</dbReference>
<dbReference type="FunFam" id="1.10.150.20:FF:000006">
    <property type="entry name" value="DNA ligase"/>
    <property type="match status" value="1"/>
</dbReference>
<dbReference type="GO" id="GO:0006281">
    <property type="term" value="P:DNA repair"/>
    <property type="evidence" value="ECO:0007669"/>
    <property type="project" value="UniProtKB-KW"/>
</dbReference>
<dbReference type="InterPro" id="IPR036420">
    <property type="entry name" value="BRCT_dom_sf"/>
</dbReference>
<dbReference type="SMART" id="SM00532">
    <property type="entry name" value="LIGANc"/>
    <property type="match status" value="1"/>
</dbReference>
<dbReference type="EMBL" id="QRAN01000003">
    <property type="protein sequence ID" value="RLQ23008.1"/>
    <property type="molecule type" value="Genomic_DNA"/>
</dbReference>
<dbReference type="PROSITE" id="PS01055">
    <property type="entry name" value="DNA_LIGASE_N1"/>
    <property type="match status" value="1"/>
</dbReference>
<dbReference type="Pfam" id="PF03120">
    <property type="entry name" value="OB_DNA_ligase"/>
    <property type="match status" value="1"/>
</dbReference>
<keyword evidence="5 14" id="KW-0235">DNA replication</keyword>
<dbReference type="InterPro" id="IPR013839">
    <property type="entry name" value="DNAligase_adenylation"/>
</dbReference>
<dbReference type="GO" id="GO:0005829">
    <property type="term" value="C:cytosol"/>
    <property type="evidence" value="ECO:0007669"/>
    <property type="project" value="TreeGrafter"/>
</dbReference>
<dbReference type="GO" id="GO:0046872">
    <property type="term" value="F:metal ion binding"/>
    <property type="evidence" value="ECO:0007669"/>
    <property type="project" value="UniProtKB-KW"/>
</dbReference>
<comment type="function">
    <text evidence="1 14">DNA ligase that catalyzes the formation of phosphodiester linkages between 5'-phosphoryl and 3'-hydroxyl groups in double-stranded DNA using NAD as a coenzyme and as the energy source for the reaction. It is essential for DNA replication and repair of damaged DNA.</text>
</comment>
<feature type="binding site" evidence="14">
    <location>
        <position position="139"/>
    </location>
    <ligand>
        <name>NAD(+)</name>
        <dbReference type="ChEBI" id="CHEBI:57540"/>
    </ligand>
</feature>
<comment type="caution">
    <text evidence="14">Lacks conserved residue(s) required for the propagation of feature annotation.</text>
</comment>
<organism evidence="17 18">
    <name type="scientific">Seongchinamella sediminis</name>
    <dbReference type="NCBI Taxonomy" id="2283635"/>
    <lineage>
        <taxon>Bacteria</taxon>
        <taxon>Pseudomonadati</taxon>
        <taxon>Pseudomonadota</taxon>
        <taxon>Gammaproteobacteria</taxon>
        <taxon>Cellvibrionales</taxon>
        <taxon>Halieaceae</taxon>
        <taxon>Seongchinamella</taxon>
    </lineage>
</organism>
<dbReference type="PANTHER" id="PTHR23389">
    <property type="entry name" value="CHROMOSOME TRANSMISSION FIDELITY FACTOR 18"/>
    <property type="match status" value="1"/>
</dbReference>
<dbReference type="PROSITE" id="PS50172">
    <property type="entry name" value="BRCT"/>
    <property type="match status" value="1"/>
</dbReference>
<dbReference type="FunFam" id="3.30.470.30:FF:000001">
    <property type="entry name" value="DNA ligase"/>
    <property type="match status" value="1"/>
</dbReference>
<feature type="binding site" evidence="14">
    <location>
        <position position="176"/>
    </location>
    <ligand>
        <name>NAD(+)</name>
        <dbReference type="ChEBI" id="CHEBI:57540"/>
    </ligand>
</feature>
<dbReference type="SUPFAM" id="SSF47781">
    <property type="entry name" value="RuvA domain 2-like"/>
    <property type="match status" value="1"/>
</dbReference>
<feature type="binding site" evidence="14">
    <location>
        <position position="293"/>
    </location>
    <ligand>
        <name>NAD(+)</name>
        <dbReference type="ChEBI" id="CHEBI:57540"/>
    </ligand>
</feature>
<keyword evidence="18" id="KW-1185">Reference proteome</keyword>
<dbReference type="Pfam" id="PF01653">
    <property type="entry name" value="DNA_ligase_aden"/>
    <property type="match status" value="1"/>
</dbReference>
<dbReference type="Gene3D" id="1.10.150.20">
    <property type="entry name" value="5' to 3' exonuclease, C-terminal subdomain"/>
    <property type="match status" value="2"/>
</dbReference>
<feature type="binding site" evidence="14">
    <location>
        <position position="116"/>
    </location>
    <ligand>
        <name>NAD(+)</name>
        <dbReference type="ChEBI" id="CHEBI:57540"/>
    </ligand>
</feature>
<dbReference type="InterPro" id="IPR004149">
    <property type="entry name" value="Znf_DNAligase_C4"/>
</dbReference>
<evidence type="ECO:0000256" key="15">
    <source>
        <dbReference type="RuleBase" id="RU000618"/>
    </source>
</evidence>
<evidence type="ECO:0000256" key="12">
    <source>
        <dbReference type="ARBA" id="ARBA00034005"/>
    </source>
</evidence>
<evidence type="ECO:0000256" key="6">
    <source>
        <dbReference type="ARBA" id="ARBA00022723"/>
    </source>
</evidence>
<comment type="cofactor">
    <cofactor evidence="14">
        <name>Mg(2+)</name>
        <dbReference type="ChEBI" id="CHEBI:18420"/>
    </cofactor>
    <cofactor evidence="14">
        <name>Mn(2+)</name>
        <dbReference type="ChEBI" id="CHEBI:29035"/>
    </cofactor>
</comment>
<evidence type="ECO:0000313" key="17">
    <source>
        <dbReference type="EMBL" id="RLQ23008.1"/>
    </source>
</evidence>
<dbReference type="InterPro" id="IPR041663">
    <property type="entry name" value="DisA/LigA_HHH"/>
</dbReference>
<dbReference type="Pfam" id="PF14520">
    <property type="entry name" value="HHH_5"/>
    <property type="match status" value="1"/>
</dbReference>
<dbReference type="SUPFAM" id="SSF50249">
    <property type="entry name" value="Nucleic acid-binding proteins"/>
    <property type="match status" value="1"/>
</dbReference>
<evidence type="ECO:0000256" key="8">
    <source>
        <dbReference type="ARBA" id="ARBA00022833"/>
    </source>
</evidence>
<comment type="similarity">
    <text evidence="13 14">Belongs to the NAD-dependent DNA ligase family. LigA subfamily.</text>
</comment>
<reference evidence="17 18" key="1">
    <citation type="submission" date="2018-07" db="EMBL/GenBank/DDBJ databases">
        <title>Halioglobus sp. genome submission.</title>
        <authorList>
            <person name="Ye M.-Q."/>
            <person name="Du Z.-J."/>
        </authorList>
    </citation>
    <scope>NUCLEOTIDE SEQUENCE [LARGE SCALE GENOMIC DNA]</scope>
    <source>
        <strain evidence="17 18">U0301</strain>
    </source>
</reference>
<evidence type="ECO:0000256" key="5">
    <source>
        <dbReference type="ARBA" id="ARBA00022705"/>
    </source>
</evidence>
<dbReference type="GO" id="GO:0006260">
    <property type="term" value="P:DNA replication"/>
    <property type="evidence" value="ECO:0007669"/>
    <property type="project" value="UniProtKB-KW"/>
</dbReference>
<dbReference type="InterPro" id="IPR003583">
    <property type="entry name" value="Hlx-hairpin-Hlx_DNA-bd_motif"/>
</dbReference>
<sequence length="677" mass="74221">MSDAALQAEVLRLREQLREWNYRYYVLDDPSVPDAEYDRCLRQLQEIEARHPELVSADSPTQRIGAQPLEQFRQVAHEVPMLSLDNAFDAGELESFDRRVRERLKAVDTPIEYCCEPKLDGIAVSLLYRHGALERGATRGDGTTGEDITHNVRTVPSIPLQLRGEGYPAVLEVRGEIYMPRAGFEELNLRAREEGSKPFVNPRNAAAGSLRQLDARITARRPLQMCCYSVGLVADGELPGEQFAVLDRLHDWGLRINSESRVVTGIAACEAYYSDIAGRRDTLPYDIDGIVYKVNRLDLQRKLGFVSRAPRWAIARKFPAQEEMTRVVGVEFQVGRTGAITPVARLEPVFVGGVTVSNATLHNSDEVERLGVMIGDTVIVRRAGDVIPQVVSVVSDRRPPDAKPVVFPGRCPVCGSVTERAADEAVLRCMGGLVCAAQQKAAIKHFVSRRAMDIDGLGDKLVEQLVDRALVENVAGLYRLEREQLLGLERMGEKSVSKLLQSIENSKSTTLPRFIFALGIREVGEATALNLARHFGSWEALVAASEEKLLEVDDVGPVVADHLRQFFDSEAGMSIAQSLRDQGVSWPDIEVVEQEELPLAGQTWVVTGKLEVMGRNEAKAALQMLGAKVAGSVSAKTSCVVAGPGAGSKLARATELGIEVIDEATFVALLESHGVDA</sequence>
<dbReference type="SMART" id="SM00292">
    <property type="entry name" value="BRCT"/>
    <property type="match status" value="1"/>
</dbReference>
<feature type="binding site" evidence="14">
    <location>
        <position position="317"/>
    </location>
    <ligand>
        <name>NAD(+)</name>
        <dbReference type="ChEBI" id="CHEBI:57540"/>
    </ligand>
</feature>
<name>A0A3L7DZH5_9GAMM</name>
<dbReference type="Gene3D" id="1.10.287.610">
    <property type="entry name" value="Helix hairpin bin"/>
    <property type="match status" value="1"/>
</dbReference>
<feature type="binding site" evidence="14">
    <location>
        <position position="411"/>
    </location>
    <ligand>
        <name>Zn(2+)</name>
        <dbReference type="ChEBI" id="CHEBI:29105"/>
    </ligand>
</feature>
<dbReference type="InterPro" id="IPR010994">
    <property type="entry name" value="RuvA_2-like"/>
</dbReference>
<dbReference type="FunFam" id="2.40.50.140:FF:000012">
    <property type="entry name" value="DNA ligase"/>
    <property type="match status" value="1"/>
</dbReference>
<keyword evidence="14" id="KW-0464">Manganese</keyword>
<feature type="binding site" evidence="14">
    <location>
        <position position="414"/>
    </location>
    <ligand>
        <name>Zn(2+)</name>
        <dbReference type="ChEBI" id="CHEBI:29105"/>
    </ligand>
</feature>
<accession>A0A3L7DZH5</accession>
<dbReference type="Pfam" id="PF00533">
    <property type="entry name" value="BRCT"/>
    <property type="match status" value="1"/>
</dbReference>
<dbReference type="Gene3D" id="2.40.50.140">
    <property type="entry name" value="Nucleic acid-binding proteins"/>
    <property type="match status" value="1"/>
</dbReference>
<dbReference type="PANTHER" id="PTHR23389:SF9">
    <property type="entry name" value="DNA LIGASE"/>
    <property type="match status" value="1"/>
</dbReference>
<dbReference type="PIRSF" id="PIRSF001604">
    <property type="entry name" value="LigA"/>
    <property type="match status" value="1"/>
</dbReference>
<evidence type="ECO:0000256" key="1">
    <source>
        <dbReference type="ARBA" id="ARBA00004067"/>
    </source>
</evidence>
<dbReference type="HAMAP" id="MF_01588">
    <property type="entry name" value="DNA_ligase_A"/>
    <property type="match status" value="1"/>
</dbReference>
<dbReference type="InterPro" id="IPR033136">
    <property type="entry name" value="DNA_ligase_CS"/>
</dbReference>
<feature type="binding site" evidence="14">
    <location>
        <begin position="34"/>
        <end position="38"/>
    </location>
    <ligand>
        <name>NAD(+)</name>
        <dbReference type="ChEBI" id="CHEBI:57540"/>
    </ligand>
</feature>